<keyword evidence="2 3" id="KW-0694">RNA-binding</keyword>
<dbReference type="Proteomes" id="UP000188532">
    <property type="component" value="Unassembled WGS sequence"/>
</dbReference>
<keyword evidence="1 3" id="KW-0820">tRNA-binding</keyword>
<evidence type="ECO:0000256" key="3">
    <source>
        <dbReference type="PROSITE-ProRule" id="PRU00209"/>
    </source>
</evidence>
<evidence type="ECO:0000256" key="1">
    <source>
        <dbReference type="ARBA" id="ARBA00022555"/>
    </source>
</evidence>
<dbReference type="Pfam" id="PF01588">
    <property type="entry name" value="tRNA_bind"/>
    <property type="match status" value="1"/>
</dbReference>
<gene>
    <name evidence="5" type="ORF">BZL29_3388</name>
</gene>
<accession>A0A1V3XDF9</accession>
<evidence type="ECO:0000259" key="4">
    <source>
        <dbReference type="PROSITE" id="PS50886"/>
    </source>
</evidence>
<dbReference type="SUPFAM" id="SSF50249">
    <property type="entry name" value="Nucleic acid-binding proteins"/>
    <property type="match status" value="1"/>
</dbReference>
<dbReference type="GO" id="GO:0000049">
    <property type="term" value="F:tRNA binding"/>
    <property type="evidence" value="ECO:0007669"/>
    <property type="project" value="UniProtKB-UniRule"/>
</dbReference>
<protein>
    <submittedName>
        <fullName evidence="5">Putative tRNA binding domain protein</fullName>
    </submittedName>
</protein>
<dbReference type="CDD" id="cd02796">
    <property type="entry name" value="tRNA_bind_bactPheRS"/>
    <property type="match status" value="1"/>
</dbReference>
<dbReference type="InterPro" id="IPR033714">
    <property type="entry name" value="tRNA_bind_bactPheRS"/>
</dbReference>
<dbReference type="AlphaFoldDB" id="A0A1V3XDF9"/>
<sequence length="211" mass="22588">MRVPYSWLREVVSAGAPGWDVPAGELEQTLVRIGHEVEEVTALGPVDGPLTMGRVAAIEELTGFKKPIRACLVDLGDGAEREIVCGATNFMVGDLVVVALPGTTLPGGFTITARKTYGRTSAGMICSAAELALAADHSGILVLPPGTAEPGPTARVCSDWTTWSSTWRSPPTAATACRCEAWPERSPALMTWISSTPPTCRRCRWRQRRGR</sequence>
<dbReference type="Gene3D" id="3.30.56.10">
    <property type="match status" value="1"/>
</dbReference>
<organism evidence="5 6">
    <name type="scientific">Mycobacterium kansasii</name>
    <dbReference type="NCBI Taxonomy" id="1768"/>
    <lineage>
        <taxon>Bacteria</taxon>
        <taxon>Bacillati</taxon>
        <taxon>Actinomycetota</taxon>
        <taxon>Actinomycetes</taxon>
        <taxon>Mycobacteriales</taxon>
        <taxon>Mycobacteriaceae</taxon>
        <taxon>Mycobacterium</taxon>
    </lineage>
</organism>
<evidence type="ECO:0000313" key="5">
    <source>
        <dbReference type="EMBL" id="OOK77207.1"/>
    </source>
</evidence>
<dbReference type="InterPro" id="IPR012340">
    <property type="entry name" value="NA-bd_OB-fold"/>
</dbReference>
<comment type="caution">
    <text evidence="5">The sequence shown here is derived from an EMBL/GenBank/DDBJ whole genome shotgun (WGS) entry which is preliminary data.</text>
</comment>
<dbReference type="Gene3D" id="2.40.50.140">
    <property type="entry name" value="Nucleic acid-binding proteins"/>
    <property type="match status" value="1"/>
</dbReference>
<evidence type="ECO:0000256" key="2">
    <source>
        <dbReference type="ARBA" id="ARBA00022884"/>
    </source>
</evidence>
<name>A0A1V3XDF9_MYCKA</name>
<dbReference type="PROSITE" id="PS50886">
    <property type="entry name" value="TRBD"/>
    <property type="match status" value="1"/>
</dbReference>
<dbReference type="InterPro" id="IPR002547">
    <property type="entry name" value="tRNA-bd_dom"/>
</dbReference>
<reference evidence="5 6" key="1">
    <citation type="submission" date="2017-02" db="EMBL/GenBank/DDBJ databases">
        <title>Complete genome sequences of Mycobacterium kansasii strains isolated from rhesus macaques.</title>
        <authorList>
            <person name="Panda A."/>
            <person name="Nagaraj S."/>
            <person name="Zhao X."/>
            <person name="Tettelin H."/>
            <person name="Detolla L.J."/>
        </authorList>
    </citation>
    <scope>NUCLEOTIDE SEQUENCE [LARGE SCALE GENOMIC DNA]</scope>
    <source>
        <strain evidence="5 6">11-3469</strain>
    </source>
</reference>
<proteinExistence type="predicted"/>
<feature type="domain" description="TRNA-binding" evidence="4">
    <location>
        <begin position="44"/>
        <end position="155"/>
    </location>
</feature>
<dbReference type="EMBL" id="MVBN01000003">
    <property type="protein sequence ID" value="OOK77207.1"/>
    <property type="molecule type" value="Genomic_DNA"/>
</dbReference>
<evidence type="ECO:0000313" key="6">
    <source>
        <dbReference type="Proteomes" id="UP000188532"/>
    </source>
</evidence>